<dbReference type="InterPro" id="IPR042301">
    <property type="entry name" value="GH115_sf"/>
</dbReference>
<name>A0A7W6CMA6_9SPHN</name>
<dbReference type="GO" id="GO:0016787">
    <property type="term" value="F:hydrolase activity"/>
    <property type="evidence" value="ECO:0007669"/>
    <property type="project" value="UniProtKB-KW"/>
</dbReference>
<dbReference type="Gene3D" id="1.20.58.2150">
    <property type="match status" value="1"/>
</dbReference>
<dbReference type="InterPro" id="IPR031924">
    <property type="entry name" value="GH115"/>
</dbReference>
<accession>A0A7W6CMA6</accession>
<dbReference type="EMBL" id="JACIDX010000003">
    <property type="protein sequence ID" value="MBB3954097.1"/>
    <property type="molecule type" value="Genomic_DNA"/>
</dbReference>
<evidence type="ECO:0008006" key="5">
    <source>
        <dbReference type="Google" id="ProtNLM"/>
    </source>
</evidence>
<dbReference type="SUPFAM" id="SSF55545">
    <property type="entry name" value="beta-N-acetylhexosaminidase-like domain"/>
    <property type="match status" value="1"/>
</dbReference>
<sequence>MKFAKTALLAAVLCATSLSGHAYAADEILRFVPVKGGFVLAEQGRIAPIIVAPGETMAVRHAAQDLARDLAQVTGQTPQVLGQAAHTPTPAPAAIIIGTLGQSAIIDAMVKKGAINPQALAGKWESFLILSLQKPLPGVARALVVVGSDRRGTAFGAYEVSRAMGVNPWSWWADLAPRHHDAIYAAPGLHHFGPPSVRYRGIFVNDEDWGLFPWAARTFDPQRKDIGPKTYARIFELMLRLKANTLWPAMHKTTAAFNSDPANAKLADDYGIIMGSSHSEVMLRNNVGEWKDAPEAFNYAANPEKIRLYWEERVQKNGAYENLWTIGMRGLHDTGMVGTSTMAEKVALLDRVIKDQRALLDKHVAGGAEKAGQIFVPYKEVLDIYRSGLNVPENVSIVWPDDNFGYIRQFPSKAEAHRSGGAGVYYHLSYLGYPLSYLWLSTTPPALVREEMTRAYDKGARNIWIVNVGDIKPAEIGTTHFLDMAWDVEKHRGESQKDYLKHWLGEAFGPELSAQASAMMDEYFRLNFARRPEHLEWPAKAEDRHLSDFTVAEAHDRLRRWRALAAKAQAMAAQVPADRQDAWFELVEFPIRAASATNIRYFAAEYYDEMIEVTPAEAYSAGGAMAWADEEIAAITDRYNNAIAGGKWRNIMPAEPADPQWRIYRPRPLVTPAASLRSAPDRFFARVDATQTPPSPGIEAGDIPAKGWRKVEGMGRGHGVMIADTQGAPWSANFTLARGQNGVTLGLLPMFPDGEDRELKLEVSIDGGAPIAIAVPRQVGSAPWVTGVLANLLRVPVPATLTPGAHRIAVTARSGGIALNRLIFWP</sequence>
<evidence type="ECO:0000256" key="1">
    <source>
        <dbReference type="ARBA" id="ARBA00022801"/>
    </source>
</evidence>
<keyword evidence="2" id="KW-0732">Signal</keyword>
<feature type="chain" id="PRO_5030661775" description="Gylcosyl hydrolase 115 C-terminal domain-containing protein" evidence="2">
    <location>
        <begin position="25"/>
        <end position="826"/>
    </location>
</feature>
<dbReference type="Pfam" id="PF15979">
    <property type="entry name" value="Glyco_hydro_115"/>
    <property type="match status" value="1"/>
</dbReference>
<dbReference type="PANTHER" id="PTHR37842:SF2">
    <property type="entry name" value="GYLCOSYL HYDROLASE 115 C-TERMINAL DOMAIN-CONTAINING PROTEIN"/>
    <property type="match status" value="1"/>
</dbReference>
<dbReference type="PANTHER" id="PTHR37842">
    <property type="match status" value="1"/>
</dbReference>
<organism evidence="3 4">
    <name type="scientific">Novosphingobium sediminicola</name>
    <dbReference type="NCBI Taxonomy" id="563162"/>
    <lineage>
        <taxon>Bacteria</taxon>
        <taxon>Pseudomonadati</taxon>
        <taxon>Pseudomonadota</taxon>
        <taxon>Alphaproteobacteria</taxon>
        <taxon>Sphingomonadales</taxon>
        <taxon>Sphingomonadaceae</taxon>
        <taxon>Novosphingobium</taxon>
    </lineage>
</organism>
<evidence type="ECO:0000313" key="4">
    <source>
        <dbReference type="Proteomes" id="UP000548867"/>
    </source>
</evidence>
<dbReference type="AlphaFoldDB" id="A0A7W6CMA6"/>
<proteinExistence type="predicted"/>
<feature type="signal peptide" evidence="2">
    <location>
        <begin position="1"/>
        <end position="24"/>
    </location>
</feature>
<reference evidence="3 4" key="1">
    <citation type="submission" date="2020-08" db="EMBL/GenBank/DDBJ databases">
        <title>Genomic Encyclopedia of Type Strains, Phase IV (KMG-IV): sequencing the most valuable type-strain genomes for metagenomic binning, comparative biology and taxonomic classification.</title>
        <authorList>
            <person name="Goeker M."/>
        </authorList>
    </citation>
    <scope>NUCLEOTIDE SEQUENCE [LARGE SCALE GENOMIC DNA]</scope>
    <source>
        <strain evidence="3 4">DSM 27057</strain>
    </source>
</reference>
<evidence type="ECO:0000313" key="3">
    <source>
        <dbReference type="EMBL" id="MBB3954097.1"/>
    </source>
</evidence>
<dbReference type="RefSeq" id="WP_183623335.1">
    <property type="nucleotide sequence ID" value="NZ_JACIDX010000003.1"/>
</dbReference>
<dbReference type="Gene3D" id="2.60.120.1620">
    <property type="match status" value="1"/>
</dbReference>
<keyword evidence="4" id="KW-1185">Reference proteome</keyword>
<protein>
    <recommendedName>
        <fullName evidence="5">Gylcosyl hydrolase 115 C-terminal domain-containing protein</fullName>
    </recommendedName>
</protein>
<dbReference type="Proteomes" id="UP000548867">
    <property type="component" value="Unassembled WGS sequence"/>
</dbReference>
<keyword evidence="1" id="KW-0378">Hydrolase</keyword>
<comment type="caution">
    <text evidence="3">The sequence shown here is derived from an EMBL/GenBank/DDBJ whole genome shotgun (WGS) entry which is preliminary data.</text>
</comment>
<dbReference type="Gene3D" id="3.30.379.10">
    <property type="entry name" value="Chitobiase/beta-hexosaminidase domain 2-like"/>
    <property type="match status" value="1"/>
</dbReference>
<gene>
    <name evidence="3" type="ORF">GGR38_001024</name>
</gene>
<dbReference type="InterPro" id="IPR029018">
    <property type="entry name" value="Hex-like_dom2"/>
</dbReference>
<evidence type="ECO:0000256" key="2">
    <source>
        <dbReference type="SAM" id="SignalP"/>
    </source>
</evidence>
<dbReference type="GO" id="GO:0005975">
    <property type="term" value="P:carbohydrate metabolic process"/>
    <property type="evidence" value="ECO:0007669"/>
    <property type="project" value="UniProtKB-ARBA"/>
</dbReference>
<dbReference type="Gene3D" id="3.20.20.520">
    <property type="entry name" value="Glycosyl hydrolase family 115"/>
    <property type="match status" value="1"/>
</dbReference>